<comment type="cofactor">
    <cofactor evidence="6">
        <name>Mg(2+)</name>
        <dbReference type="ChEBI" id="CHEBI:18420"/>
    </cofactor>
</comment>
<feature type="binding site" evidence="6">
    <location>
        <position position="114"/>
    </location>
    <ligand>
        <name>(6S)-NADPHX</name>
        <dbReference type="ChEBI" id="CHEBI:64076"/>
    </ligand>
</feature>
<evidence type="ECO:0000313" key="9">
    <source>
        <dbReference type="EMBL" id="KAB1079931.1"/>
    </source>
</evidence>
<dbReference type="GO" id="GO:0052856">
    <property type="term" value="F:NAD(P)HX epimerase activity"/>
    <property type="evidence" value="ECO:0007669"/>
    <property type="project" value="TreeGrafter"/>
</dbReference>
<keyword evidence="4 6" id="KW-0520">NAD</keyword>
<dbReference type="GO" id="GO:0110051">
    <property type="term" value="P:metabolite repair"/>
    <property type="evidence" value="ECO:0007669"/>
    <property type="project" value="TreeGrafter"/>
</dbReference>
<dbReference type="EC" id="4.2.1.136" evidence="6"/>
<keyword evidence="5 6" id="KW-0456">Lyase</keyword>
<evidence type="ECO:0000256" key="3">
    <source>
        <dbReference type="ARBA" id="ARBA00022857"/>
    </source>
</evidence>
<dbReference type="GO" id="GO:0046496">
    <property type="term" value="P:nicotinamide nucleotide metabolic process"/>
    <property type="evidence" value="ECO:0007669"/>
    <property type="project" value="UniProtKB-UniRule"/>
</dbReference>
<sequence length="297" mass="30067">MHAPTDLTPATLRRMPLPRPQGGSKEERGRILVVGGSRELPGAPLLAGRAALRAGAGKLQVATLASLALGLGLALPEARVIGLDETQAGGIAPAALETLLPRVAACAALLVGPGMMDAEAVARLTRDLLLGCDGPALVLDAAAMMRLRADAEALRRHRGRAIITPHPGEMAGLLGIDKREVEADPVGIARRTAASLGCIVILKGACTRICTPEGEAWASAHGPVGLATSGSGDTLAGLLLGLLGRGAAPLQAALWAVHVHAEAGRRLGHQVGPLGFLAGELPGQFPGILADLAPTAP</sequence>
<name>A0A6L3T0F6_9HYPH</name>
<comment type="catalytic activity">
    <reaction evidence="6">
        <text>(6S)-NADPHX + ADP = AMP + phosphate + NADPH + H(+)</text>
        <dbReference type="Rhea" id="RHEA:32235"/>
        <dbReference type="ChEBI" id="CHEBI:15378"/>
        <dbReference type="ChEBI" id="CHEBI:43474"/>
        <dbReference type="ChEBI" id="CHEBI:57783"/>
        <dbReference type="ChEBI" id="CHEBI:64076"/>
        <dbReference type="ChEBI" id="CHEBI:456215"/>
        <dbReference type="ChEBI" id="CHEBI:456216"/>
        <dbReference type="EC" id="4.2.1.136"/>
    </reaction>
</comment>
<dbReference type="Proteomes" id="UP000474159">
    <property type="component" value="Unassembled WGS sequence"/>
</dbReference>
<dbReference type="InterPro" id="IPR029056">
    <property type="entry name" value="Ribokinase-like"/>
</dbReference>
<protein>
    <recommendedName>
        <fullName evidence="6">ADP-dependent (S)-NAD(P)H-hydrate dehydratase</fullName>
        <ecNumber evidence="6">4.2.1.136</ecNumber>
    </recommendedName>
    <alternativeName>
        <fullName evidence="6">ADP-dependent NAD(P)HX dehydratase</fullName>
    </alternativeName>
</protein>
<dbReference type="PANTHER" id="PTHR12592">
    <property type="entry name" value="ATP-DEPENDENT (S)-NAD(P)H-HYDRATE DEHYDRATASE FAMILY MEMBER"/>
    <property type="match status" value="1"/>
</dbReference>
<evidence type="ECO:0000259" key="8">
    <source>
        <dbReference type="PROSITE" id="PS51383"/>
    </source>
</evidence>
<organism evidence="9 10">
    <name type="scientific">Methylobacterium soli</name>
    <dbReference type="NCBI Taxonomy" id="553447"/>
    <lineage>
        <taxon>Bacteria</taxon>
        <taxon>Pseudomonadati</taxon>
        <taxon>Pseudomonadota</taxon>
        <taxon>Alphaproteobacteria</taxon>
        <taxon>Hyphomicrobiales</taxon>
        <taxon>Methylobacteriaceae</taxon>
        <taxon>Methylobacterium</taxon>
    </lineage>
</organism>
<feature type="domain" description="YjeF C-terminal" evidence="8">
    <location>
        <begin position="8"/>
        <end position="292"/>
    </location>
</feature>
<dbReference type="PROSITE" id="PS51383">
    <property type="entry name" value="YJEF_C_3"/>
    <property type="match status" value="1"/>
</dbReference>
<comment type="function">
    <text evidence="6">Catalyzes the dehydration of the S-form of NAD(P)HX at the expense of ADP, which is converted to AMP. Together with NAD(P)HX epimerase, which catalyzes the epimerization of the S- and R-forms, the enzyme allows the repair of both epimers of NAD(P)HX, a damaged form of NAD(P)H that is a result of enzymatic or heat-dependent hydration.</text>
</comment>
<proteinExistence type="inferred from homology"/>
<comment type="caution">
    <text evidence="9">The sequence shown here is derived from an EMBL/GenBank/DDBJ whole genome shotgun (WGS) entry which is preliminary data.</text>
</comment>
<feature type="binding site" evidence="6">
    <location>
        <position position="43"/>
    </location>
    <ligand>
        <name>(6S)-NADPHX</name>
        <dbReference type="ChEBI" id="CHEBI:64076"/>
    </ligand>
</feature>
<evidence type="ECO:0000313" key="10">
    <source>
        <dbReference type="Proteomes" id="UP000474159"/>
    </source>
</evidence>
<keyword evidence="10" id="KW-1185">Reference proteome</keyword>
<comment type="similarity">
    <text evidence="6">Belongs to the NnrD/CARKD family.</text>
</comment>
<evidence type="ECO:0000256" key="1">
    <source>
        <dbReference type="ARBA" id="ARBA00022741"/>
    </source>
</evidence>
<dbReference type="EMBL" id="VZZK01000007">
    <property type="protein sequence ID" value="KAB1079931.1"/>
    <property type="molecule type" value="Genomic_DNA"/>
</dbReference>
<dbReference type="AlphaFoldDB" id="A0A6L3T0F6"/>
<dbReference type="HAMAP" id="MF_01965">
    <property type="entry name" value="NADHX_dehydratase"/>
    <property type="match status" value="1"/>
</dbReference>
<dbReference type="NCBIfam" id="TIGR00196">
    <property type="entry name" value="yjeF_cterm"/>
    <property type="match status" value="1"/>
</dbReference>
<evidence type="ECO:0000256" key="5">
    <source>
        <dbReference type="ARBA" id="ARBA00023239"/>
    </source>
</evidence>
<dbReference type="OrthoDB" id="9806925at2"/>
<dbReference type="SUPFAM" id="SSF53613">
    <property type="entry name" value="Ribokinase-like"/>
    <property type="match status" value="1"/>
</dbReference>
<feature type="binding site" evidence="6">
    <location>
        <begin position="203"/>
        <end position="207"/>
    </location>
    <ligand>
        <name>AMP</name>
        <dbReference type="ChEBI" id="CHEBI:456215"/>
    </ligand>
</feature>
<feature type="binding site" evidence="6">
    <location>
        <position position="232"/>
    </location>
    <ligand>
        <name>AMP</name>
        <dbReference type="ChEBI" id="CHEBI:456215"/>
    </ligand>
</feature>
<dbReference type="Gene3D" id="3.40.1190.20">
    <property type="match status" value="1"/>
</dbReference>
<evidence type="ECO:0000256" key="6">
    <source>
        <dbReference type="HAMAP-Rule" id="MF_01965"/>
    </source>
</evidence>
<evidence type="ECO:0000256" key="4">
    <source>
        <dbReference type="ARBA" id="ARBA00023027"/>
    </source>
</evidence>
<dbReference type="InterPro" id="IPR000631">
    <property type="entry name" value="CARKD"/>
</dbReference>
<dbReference type="Pfam" id="PF01256">
    <property type="entry name" value="Carb_kinase"/>
    <property type="match status" value="1"/>
</dbReference>
<dbReference type="GO" id="GO:0052855">
    <property type="term" value="F:ADP-dependent NAD(P)H-hydrate dehydratase activity"/>
    <property type="evidence" value="ECO:0007669"/>
    <property type="project" value="UniProtKB-UniRule"/>
</dbReference>
<keyword evidence="2 6" id="KW-0067">ATP-binding</keyword>
<comment type="catalytic activity">
    <reaction evidence="6">
        <text>(6S)-NADHX + ADP = AMP + phosphate + NADH + H(+)</text>
        <dbReference type="Rhea" id="RHEA:32223"/>
        <dbReference type="ChEBI" id="CHEBI:15378"/>
        <dbReference type="ChEBI" id="CHEBI:43474"/>
        <dbReference type="ChEBI" id="CHEBI:57945"/>
        <dbReference type="ChEBI" id="CHEBI:64074"/>
        <dbReference type="ChEBI" id="CHEBI:456215"/>
        <dbReference type="ChEBI" id="CHEBI:456216"/>
        <dbReference type="EC" id="4.2.1.136"/>
    </reaction>
</comment>
<feature type="region of interest" description="Disordered" evidence="7">
    <location>
        <begin position="1"/>
        <end position="29"/>
    </location>
</feature>
<feature type="binding site" evidence="6">
    <location>
        <position position="166"/>
    </location>
    <ligand>
        <name>(6S)-NADPHX</name>
        <dbReference type="ChEBI" id="CHEBI:64076"/>
    </ligand>
</feature>
<feature type="binding site" evidence="6">
    <location>
        <position position="233"/>
    </location>
    <ligand>
        <name>(6S)-NADPHX</name>
        <dbReference type="ChEBI" id="CHEBI:64076"/>
    </ligand>
</feature>
<dbReference type="PANTHER" id="PTHR12592:SF0">
    <property type="entry name" value="ATP-DEPENDENT (S)-NAD(P)H-HYDRATE DEHYDRATASE"/>
    <property type="match status" value="1"/>
</dbReference>
<keyword evidence="3 6" id="KW-0521">NADP</keyword>
<keyword evidence="1 6" id="KW-0547">Nucleotide-binding</keyword>
<evidence type="ECO:0000256" key="2">
    <source>
        <dbReference type="ARBA" id="ARBA00022840"/>
    </source>
</evidence>
<reference evidence="9 10" key="1">
    <citation type="submission" date="2019-09" db="EMBL/GenBank/DDBJ databases">
        <title>YIM 48816 draft genome.</title>
        <authorList>
            <person name="Jiang L."/>
        </authorList>
    </citation>
    <scope>NUCLEOTIDE SEQUENCE [LARGE SCALE GENOMIC DNA]</scope>
    <source>
        <strain evidence="9 10">YIM 48816</strain>
    </source>
</reference>
<evidence type="ECO:0000256" key="7">
    <source>
        <dbReference type="SAM" id="MobiDB-lite"/>
    </source>
</evidence>
<dbReference type="CDD" id="cd01171">
    <property type="entry name" value="YXKO-related"/>
    <property type="match status" value="1"/>
</dbReference>
<dbReference type="GO" id="GO:0005524">
    <property type="term" value="F:ATP binding"/>
    <property type="evidence" value="ECO:0007669"/>
    <property type="project" value="UniProtKB-KW"/>
</dbReference>
<accession>A0A6L3T0F6</accession>
<dbReference type="RefSeq" id="WP_150999725.1">
    <property type="nucleotide sequence ID" value="NZ_BPQY01000208.1"/>
</dbReference>
<gene>
    <name evidence="6" type="primary">nnrD</name>
    <name evidence="9" type="ORF">F6X53_09290</name>
</gene>
<comment type="subunit">
    <text evidence="6">Homotetramer.</text>
</comment>